<dbReference type="Proteomes" id="UP001055439">
    <property type="component" value="Chromosome 1"/>
</dbReference>
<reference evidence="2" key="1">
    <citation type="submission" date="2022-05" db="EMBL/GenBank/DDBJ databases">
        <title>The Musa troglodytarum L. genome provides insights into the mechanism of non-climacteric behaviour and enrichment of carotenoids.</title>
        <authorList>
            <person name="Wang J."/>
        </authorList>
    </citation>
    <scope>NUCLEOTIDE SEQUENCE</scope>
    <source>
        <tissue evidence="2">Leaf</tissue>
    </source>
</reference>
<feature type="region of interest" description="Disordered" evidence="1">
    <location>
        <begin position="159"/>
        <end position="213"/>
    </location>
</feature>
<dbReference type="OrthoDB" id="10644166at2759"/>
<name>A0A9E7EB32_9LILI</name>
<evidence type="ECO:0000313" key="2">
    <source>
        <dbReference type="EMBL" id="URD73914.1"/>
    </source>
</evidence>
<evidence type="ECO:0000313" key="3">
    <source>
        <dbReference type="Proteomes" id="UP001055439"/>
    </source>
</evidence>
<organism evidence="2 3">
    <name type="scientific">Musa troglodytarum</name>
    <name type="common">fe'i banana</name>
    <dbReference type="NCBI Taxonomy" id="320322"/>
    <lineage>
        <taxon>Eukaryota</taxon>
        <taxon>Viridiplantae</taxon>
        <taxon>Streptophyta</taxon>
        <taxon>Embryophyta</taxon>
        <taxon>Tracheophyta</taxon>
        <taxon>Spermatophyta</taxon>
        <taxon>Magnoliopsida</taxon>
        <taxon>Liliopsida</taxon>
        <taxon>Zingiberales</taxon>
        <taxon>Musaceae</taxon>
        <taxon>Musa</taxon>
    </lineage>
</organism>
<evidence type="ECO:0000256" key="1">
    <source>
        <dbReference type="SAM" id="MobiDB-lite"/>
    </source>
</evidence>
<feature type="compositionally biased region" description="Low complexity" evidence="1">
    <location>
        <begin position="191"/>
        <end position="206"/>
    </location>
</feature>
<dbReference type="EMBL" id="CP097502">
    <property type="protein sequence ID" value="URD73914.1"/>
    <property type="molecule type" value="Genomic_DNA"/>
</dbReference>
<protein>
    <submittedName>
        <fullName evidence="2">Uncharacterized protein</fullName>
    </submittedName>
</protein>
<keyword evidence="3" id="KW-1185">Reference proteome</keyword>
<feature type="region of interest" description="Disordered" evidence="1">
    <location>
        <begin position="68"/>
        <end position="91"/>
    </location>
</feature>
<accession>A0A9E7EB32</accession>
<sequence>MASRTAVQEGARRAFRLRSRSEGMRLLPSRRLLCSLMAERDTSAGVISSSQPHYCRGTLLASPMPMSRGERGLPKQTNRAAVSGSHKRGTVRMKAAGHLSRRNSASELLLHLEEGDDSDVLLEGLLLQELDAEQGLLVLELLHQAERLGDVGQAGLHVGGGAGKVDAEGPGEGAPTTPSSARPTLARFSVSGRSIRSPARASSSPSTAEQLGDVGRAELRLGGGAGKVDAEGPGEGAYGLVIGGWMRRSLLALGGGFCEEDRRGASVSIRVG</sequence>
<gene>
    <name evidence="2" type="ORF">MUK42_16730</name>
</gene>
<dbReference type="AlphaFoldDB" id="A0A9E7EB32"/>
<proteinExistence type="predicted"/>